<accession>A0A6P8ZHH8</accession>
<dbReference type="InParanoid" id="A0A6P8ZHH8"/>
<name>A0A6P8ZHH8_THRPL</name>
<dbReference type="AlphaFoldDB" id="A0A6P8ZHH8"/>
<organism evidence="3">
    <name type="scientific">Thrips palmi</name>
    <name type="common">Melon thrips</name>
    <dbReference type="NCBI Taxonomy" id="161013"/>
    <lineage>
        <taxon>Eukaryota</taxon>
        <taxon>Metazoa</taxon>
        <taxon>Ecdysozoa</taxon>
        <taxon>Arthropoda</taxon>
        <taxon>Hexapoda</taxon>
        <taxon>Insecta</taxon>
        <taxon>Pterygota</taxon>
        <taxon>Neoptera</taxon>
        <taxon>Paraneoptera</taxon>
        <taxon>Thysanoptera</taxon>
        <taxon>Terebrantia</taxon>
        <taxon>Thripoidea</taxon>
        <taxon>Thripidae</taxon>
        <taxon>Thrips</taxon>
    </lineage>
</organism>
<dbReference type="RefSeq" id="XP_034231879.1">
    <property type="nucleotide sequence ID" value="XM_034375988.1"/>
</dbReference>
<dbReference type="GeneID" id="117639922"/>
<evidence type="ECO:0000313" key="2">
    <source>
        <dbReference type="Proteomes" id="UP000515158"/>
    </source>
</evidence>
<feature type="compositionally biased region" description="Polar residues" evidence="1">
    <location>
        <begin position="87"/>
        <end position="97"/>
    </location>
</feature>
<evidence type="ECO:0000313" key="3">
    <source>
        <dbReference type="RefSeq" id="XP_034231879.1"/>
    </source>
</evidence>
<proteinExistence type="predicted"/>
<sequence>MSTLPARNRLRAIQPGAQALKTACGCLRRQLLGWHRTVNASFHTVDRRSNLQDGIKERQRTVLFMLQIDPAFAFLARFVAASMSQAPAKTEPSSRGQSLPVHSVGRIPEEASASTTPPSGTHRKRSRNDCSDSDVKNQCASASASPAAVESAEDLANRAWHAVKKDIPWFPWNWENLCGTLHSTVNGEMGLLTCPLCTKSVETKRTDKKKAWSVLDFSKHVQECLISRFYKRVFAGKSPTQAELREYFIDA</sequence>
<gene>
    <name evidence="3" type="primary">LOC117639922</name>
</gene>
<dbReference type="KEGG" id="tpal:117639922"/>
<dbReference type="Proteomes" id="UP000515158">
    <property type="component" value="Unplaced"/>
</dbReference>
<evidence type="ECO:0000256" key="1">
    <source>
        <dbReference type="SAM" id="MobiDB-lite"/>
    </source>
</evidence>
<protein>
    <submittedName>
        <fullName evidence="3">Uncharacterized protein LOC117639922 isoform X1</fullName>
    </submittedName>
</protein>
<feature type="region of interest" description="Disordered" evidence="1">
    <location>
        <begin position="87"/>
        <end position="137"/>
    </location>
</feature>
<keyword evidence="2" id="KW-1185">Reference proteome</keyword>
<reference evidence="3" key="1">
    <citation type="submission" date="2025-08" db="UniProtKB">
        <authorList>
            <consortium name="RefSeq"/>
        </authorList>
    </citation>
    <scope>IDENTIFICATION</scope>
    <source>
        <tissue evidence="3">Total insect</tissue>
    </source>
</reference>